<dbReference type="OrthoDB" id="8910972at2"/>
<feature type="compositionally biased region" description="Basic and acidic residues" evidence="1">
    <location>
        <begin position="190"/>
        <end position="201"/>
    </location>
</feature>
<protein>
    <recommendedName>
        <fullName evidence="4">CD-NTase-associated protein 12/Pycsar effector protein TIR domain-containing protein</fullName>
    </recommendedName>
</protein>
<evidence type="ECO:0000256" key="1">
    <source>
        <dbReference type="SAM" id="MobiDB-lite"/>
    </source>
</evidence>
<dbReference type="RefSeq" id="WP_147082509.1">
    <property type="nucleotide sequence ID" value="NZ_VOQR01000001.1"/>
</dbReference>
<dbReference type="EMBL" id="VOQR01000001">
    <property type="protein sequence ID" value="TXC71329.1"/>
    <property type="molecule type" value="Genomic_DNA"/>
</dbReference>
<dbReference type="AlphaFoldDB" id="A0A5C6UF34"/>
<feature type="region of interest" description="Disordered" evidence="1">
    <location>
        <begin position="189"/>
        <end position="212"/>
    </location>
</feature>
<sequence length="458" mass="50732">MKIFWSWQSDTPQSAGRHFVRDVLAELARDLNGIDGTEDAERPDSEEDEGDPPFADDGSIEVDHDTRGVGGSPPIAETILRKIRDCAVLVADVTPIISTPAGKRVPNPNVMLELGYAVHVLGNERIVLLMNGAQDAALRHLPFDLRHWRAPIVYKLHKDATDEQRREVASELKSALRTRIAPGLRIAEAAQREDDRSRNRAPELSVTIDGEGDAPREVSQTVVSLGVKTLDQIRSDTPILPLPRSRNGILGTATSPRMGQSSILAGLARAKPVSQWTIEETEGYNSFVRHYHSSYERYLELREDYARLLLRSFQVQLKVENTGSLPATAIDVDVTFPAGIILYENDEAPLVPTPPEAPPLRPLAPGTAIVRQLPVEFESPAARMWLPRSTHVHSGERRIHFSTDLLKHHHSAALDPVLLSFVTAADIAPFDATYIITAREPVDAIEGRIHFEIIRRDG</sequence>
<organism evidence="2 3">
    <name type="scientific">Sphingomonas ginsenosidivorax</name>
    <dbReference type="NCBI Taxonomy" id="862135"/>
    <lineage>
        <taxon>Bacteria</taxon>
        <taxon>Pseudomonadati</taxon>
        <taxon>Pseudomonadota</taxon>
        <taxon>Alphaproteobacteria</taxon>
        <taxon>Sphingomonadales</taxon>
        <taxon>Sphingomonadaceae</taxon>
        <taxon>Sphingomonas</taxon>
    </lineage>
</organism>
<evidence type="ECO:0000313" key="3">
    <source>
        <dbReference type="Proteomes" id="UP000321250"/>
    </source>
</evidence>
<gene>
    <name evidence="2" type="ORF">FSB78_10530</name>
</gene>
<dbReference type="Proteomes" id="UP000321250">
    <property type="component" value="Unassembled WGS sequence"/>
</dbReference>
<feature type="region of interest" description="Disordered" evidence="1">
    <location>
        <begin position="31"/>
        <end position="73"/>
    </location>
</feature>
<accession>A0A5C6UF34</accession>
<evidence type="ECO:0008006" key="4">
    <source>
        <dbReference type="Google" id="ProtNLM"/>
    </source>
</evidence>
<keyword evidence="3" id="KW-1185">Reference proteome</keyword>
<proteinExistence type="predicted"/>
<name>A0A5C6UF34_9SPHN</name>
<evidence type="ECO:0000313" key="2">
    <source>
        <dbReference type="EMBL" id="TXC71329.1"/>
    </source>
</evidence>
<reference evidence="2 3" key="1">
    <citation type="journal article" date="2013" name="Antonie Van Leeuwenhoek">
        <title>Sphingomonas ginsenosidivorax sp. nov., with the ability to transform ginsenosides.</title>
        <authorList>
            <person name="Jin X.F."/>
            <person name="Kim J.K."/>
            <person name="Liu Q.M."/>
            <person name="Kang M.S."/>
            <person name="He D."/>
            <person name="Jin F.X."/>
            <person name="Kim S.C."/>
            <person name="Im W.T."/>
        </authorList>
    </citation>
    <scope>NUCLEOTIDE SEQUENCE [LARGE SCALE GENOMIC DNA]</scope>
    <source>
        <strain evidence="2 3">KHI67</strain>
    </source>
</reference>
<comment type="caution">
    <text evidence="2">The sequence shown here is derived from an EMBL/GenBank/DDBJ whole genome shotgun (WGS) entry which is preliminary data.</text>
</comment>